<sequence>MSNAFGYRFGYAHFKSMTGASTNWWTRAVSGDSASALVQPHQVLVSHGDARLHGLAQLDLVYVHFEAQPTVVLECVVVRPPSAAAGRIQVHPWVLETCGQLEDAQATVEVLGRSASAVDPVKWRLTLSLQRKIPLVATSGRGNSERSFSSARVDLLPESARQKQIDLEAAIRRQLRAAGTLSAPKEGQLVPVRLLGGTYVFRIDGVVGQVEGTEKSVIVVTGWRDEASSATIEELSEQVAALSFQTTTDAAKSEVRNCLMEGWSKNKSALMEYLSRVHTELGSLWLC</sequence>
<proteinExistence type="predicted"/>
<reference evidence="1" key="1">
    <citation type="submission" date="2021-02" db="EMBL/GenBank/DDBJ databases">
        <authorList>
            <person name="Palmer J.M."/>
        </authorList>
    </citation>
    <scope>NUCLEOTIDE SEQUENCE</scope>
    <source>
        <strain evidence="1">SCRP23</strain>
    </source>
</reference>
<organism evidence="1 2">
    <name type="scientific">Phytophthora boehmeriae</name>
    <dbReference type="NCBI Taxonomy" id="109152"/>
    <lineage>
        <taxon>Eukaryota</taxon>
        <taxon>Sar</taxon>
        <taxon>Stramenopiles</taxon>
        <taxon>Oomycota</taxon>
        <taxon>Peronosporomycetes</taxon>
        <taxon>Peronosporales</taxon>
        <taxon>Peronosporaceae</taxon>
        <taxon>Phytophthora</taxon>
    </lineage>
</organism>
<name>A0A8T1WWY2_9STRA</name>
<dbReference type="AlphaFoldDB" id="A0A8T1WWY2"/>
<protein>
    <submittedName>
        <fullName evidence="1">Uncharacterized protein</fullName>
    </submittedName>
</protein>
<accession>A0A8T1WWY2</accession>
<evidence type="ECO:0000313" key="2">
    <source>
        <dbReference type="Proteomes" id="UP000693981"/>
    </source>
</evidence>
<dbReference type="OrthoDB" id="5421at2759"/>
<evidence type="ECO:0000313" key="1">
    <source>
        <dbReference type="EMBL" id="KAG7396728.1"/>
    </source>
</evidence>
<keyword evidence="2" id="KW-1185">Reference proteome</keyword>
<comment type="caution">
    <text evidence="1">The sequence shown here is derived from an EMBL/GenBank/DDBJ whole genome shotgun (WGS) entry which is preliminary data.</text>
</comment>
<dbReference type="EMBL" id="JAGDFL010000142">
    <property type="protein sequence ID" value="KAG7396728.1"/>
    <property type="molecule type" value="Genomic_DNA"/>
</dbReference>
<gene>
    <name evidence="1" type="ORF">PHYBOEH_001852</name>
</gene>
<dbReference type="Proteomes" id="UP000693981">
    <property type="component" value="Unassembled WGS sequence"/>
</dbReference>